<evidence type="ECO:0000256" key="2">
    <source>
        <dbReference type="ARBA" id="ARBA00023163"/>
    </source>
</evidence>
<evidence type="ECO:0000256" key="4">
    <source>
        <dbReference type="SAM" id="MobiDB-lite"/>
    </source>
</evidence>
<reference evidence="7" key="1">
    <citation type="submission" date="2022-10" db="EMBL/GenBank/DDBJ databases">
        <title>Genome assembly of Pristionchus species.</title>
        <authorList>
            <person name="Yoshida K."/>
            <person name="Sommer R.J."/>
        </authorList>
    </citation>
    <scope>NUCLEOTIDE SEQUENCE [LARGE SCALE GENOMIC DNA]</scope>
    <source>
        <strain evidence="7">RS5460</strain>
    </source>
</reference>
<dbReference type="PROSITE" id="PS51843">
    <property type="entry name" value="NR_LBD"/>
    <property type="match status" value="1"/>
</dbReference>
<protein>
    <recommendedName>
        <fullName evidence="5">NR LBD domain-containing protein</fullName>
    </recommendedName>
</protein>
<proteinExistence type="predicted"/>
<feature type="compositionally biased region" description="Low complexity" evidence="4">
    <location>
        <begin position="80"/>
        <end position="96"/>
    </location>
</feature>
<evidence type="ECO:0000313" key="6">
    <source>
        <dbReference type="EMBL" id="GMR47518.1"/>
    </source>
</evidence>
<dbReference type="EMBL" id="BTRK01000004">
    <property type="protein sequence ID" value="GMR47518.1"/>
    <property type="molecule type" value="Genomic_DNA"/>
</dbReference>
<organism evidence="6 7">
    <name type="scientific">Pristionchus mayeri</name>
    <dbReference type="NCBI Taxonomy" id="1317129"/>
    <lineage>
        <taxon>Eukaryota</taxon>
        <taxon>Metazoa</taxon>
        <taxon>Ecdysozoa</taxon>
        <taxon>Nematoda</taxon>
        <taxon>Chromadorea</taxon>
        <taxon>Rhabditida</taxon>
        <taxon>Rhabditina</taxon>
        <taxon>Diplogasteromorpha</taxon>
        <taxon>Diplogasteroidea</taxon>
        <taxon>Neodiplogasteridae</taxon>
        <taxon>Pristionchus</taxon>
    </lineage>
</organism>
<evidence type="ECO:0000256" key="3">
    <source>
        <dbReference type="ARBA" id="ARBA00023170"/>
    </source>
</evidence>
<keyword evidence="1" id="KW-0805">Transcription regulation</keyword>
<dbReference type="FunFam" id="1.10.565.10:FF:000059">
    <property type="entry name" value="Nuclear Hormone Receptor family"/>
    <property type="match status" value="1"/>
</dbReference>
<evidence type="ECO:0000256" key="1">
    <source>
        <dbReference type="ARBA" id="ARBA00023015"/>
    </source>
</evidence>
<comment type="caution">
    <text evidence="6">The sequence shown here is derived from an EMBL/GenBank/DDBJ whole genome shotgun (WGS) entry which is preliminary data.</text>
</comment>
<accession>A0AAN5I0N4</accession>
<feature type="domain" description="NR LBD" evidence="5">
    <location>
        <begin position="95"/>
        <end position="342"/>
    </location>
</feature>
<dbReference type="AlphaFoldDB" id="A0AAN5I0N4"/>
<evidence type="ECO:0000313" key="7">
    <source>
        <dbReference type="Proteomes" id="UP001328107"/>
    </source>
</evidence>
<keyword evidence="3" id="KW-0675">Receptor</keyword>
<dbReference type="InterPro" id="IPR000536">
    <property type="entry name" value="Nucl_hrmn_rcpt_lig-bd"/>
</dbReference>
<evidence type="ECO:0000259" key="5">
    <source>
        <dbReference type="PROSITE" id="PS51843"/>
    </source>
</evidence>
<dbReference type="Pfam" id="PF00104">
    <property type="entry name" value="Hormone_recep"/>
    <property type="match status" value="1"/>
</dbReference>
<dbReference type="Gene3D" id="1.10.565.10">
    <property type="entry name" value="Retinoid X Receptor"/>
    <property type="match status" value="1"/>
</dbReference>
<dbReference type="Proteomes" id="UP001328107">
    <property type="component" value="Unassembled WGS sequence"/>
</dbReference>
<gene>
    <name evidence="6" type="ORF">PMAYCL1PPCAC_17713</name>
</gene>
<feature type="region of interest" description="Disordered" evidence="4">
    <location>
        <begin position="78"/>
        <end position="99"/>
    </location>
</feature>
<dbReference type="InterPro" id="IPR050274">
    <property type="entry name" value="Nuclear_hormone_rcpt_NR2"/>
</dbReference>
<keyword evidence="7" id="KW-1185">Reference proteome</keyword>
<dbReference type="SUPFAM" id="SSF48508">
    <property type="entry name" value="Nuclear receptor ligand-binding domain"/>
    <property type="match status" value="1"/>
</dbReference>
<name>A0AAN5I0N4_9BILA</name>
<dbReference type="InterPro" id="IPR035500">
    <property type="entry name" value="NHR-like_dom_sf"/>
</dbReference>
<feature type="region of interest" description="Disordered" evidence="4">
    <location>
        <begin position="1"/>
        <end position="24"/>
    </location>
</feature>
<keyword evidence="2" id="KW-0804">Transcription</keyword>
<sequence length="360" mass="39331">MRSESVQAERRPVHSREMKEDSFKGETFIKEEVASTLDSSLCPSPLSLIPRESLSPLNFKRESMGDEESGIDVNTVIGLAPSESPSSSDAPSSMEDGPIFNNERASFKLPLPSSSSDLSMSFICEAASRLLFLSVHWMKDVKHTGLKSSTIESLMKSKWSDVFVLGLMQCSSSSSIALAPLLNSINDHLVSSNRMGDLSSSKLAAVQEEISRLLQISLLFQGAKLSPIEFAYLKLISFTSSDLPSPHSVSPDARSTNQVACHELYDHLLSSWPQTSDDSSLEEADVLSTSSQTAAIERYSRLLQLLPTLRWLHSPLLVELFFSGLIGSLSIETVIPFVLKMDVMNVFDSSSSLSVPLSSS</sequence>
<dbReference type="PANTHER" id="PTHR24083">
    <property type="entry name" value="NUCLEAR HORMONE RECEPTOR"/>
    <property type="match status" value="1"/>
</dbReference>